<comment type="caution">
    <text evidence="1">The sequence shown here is derived from an EMBL/GenBank/DDBJ whole genome shotgun (WGS) entry which is preliminary data.</text>
</comment>
<reference evidence="2" key="1">
    <citation type="journal article" date="2019" name="Int. J. Syst. Evol. Microbiol.">
        <title>The Global Catalogue of Microorganisms (GCM) 10K type strain sequencing project: providing services to taxonomists for standard genome sequencing and annotation.</title>
        <authorList>
            <consortium name="The Broad Institute Genomics Platform"/>
            <consortium name="The Broad Institute Genome Sequencing Center for Infectious Disease"/>
            <person name="Wu L."/>
            <person name="Ma J."/>
        </authorList>
    </citation>
    <scope>NUCLEOTIDE SEQUENCE [LARGE SCALE GENOMIC DNA]</scope>
    <source>
        <strain evidence="2">JCM 18401</strain>
    </source>
</reference>
<dbReference type="InterPro" id="IPR038086">
    <property type="entry name" value="DUF2789_sf"/>
</dbReference>
<protein>
    <submittedName>
        <fullName evidence="1">DUF2789 domain-containing protein</fullName>
    </submittedName>
</protein>
<sequence>MMDTTPKDMTHLFAQLGLPCEPEAITHFFASHRLGAGQKLEDAPFWRGAQRAFIMEEMRQDSEWSETIESLDAGLRK</sequence>
<dbReference type="EMBL" id="BAABJZ010000012">
    <property type="protein sequence ID" value="GAA4878162.1"/>
    <property type="molecule type" value="Genomic_DNA"/>
</dbReference>
<dbReference type="Gene3D" id="1.10.10.1130">
    <property type="entry name" value="Uncharacterised protein PF10982, DUF2789"/>
    <property type="match status" value="1"/>
</dbReference>
<organism evidence="1 2">
    <name type="scientific">Ferrimonas pelagia</name>
    <dbReference type="NCBI Taxonomy" id="1177826"/>
    <lineage>
        <taxon>Bacteria</taxon>
        <taxon>Pseudomonadati</taxon>
        <taxon>Pseudomonadota</taxon>
        <taxon>Gammaproteobacteria</taxon>
        <taxon>Alteromonadales</taxon>
        <taxon>Ferrimonadaceae</taxon>
        <taxon>Ferrimonas</taxon>
    </lineage>
</organism>
<name>A0ABP9EG11_9GAMM</name>
<evidence type="ECO:0000313" key="2">
    <source>
        <dbReference type="Proteomes" id="UP001499988"/>
    </source>
</evidence>
<accession>A0ABP9EG11</accession>
<dbReference type="RefSeq" id="WP_345333930.1">
    <property type="nucleotide sequence ID" value="NZ_BAABJZ010000012.1"/>
</dbReference>
<dbReference type="Proteomes" id="UP001499988">
    <property type="component" value="Unassembled WGS sequence"/>
</dbReference>
<dbReference type="Pfam" id="PF10982">
    <property type="entry name" value="DUF2789"/>
    <property type="match status" value="1"/>
</dbReference>
<gene>
    <name evidence="1" type="ORF">GCM10023333_09500</name>
</gene>
<evidence type="ECO:0000313" key="1">
    <source>
        <dbReference type="EMBL" id="GAA4878162.1"/>
    </source>
</evidence>
<dbReference type="InterPro" id="IPR021250">
    <property type="entry name" value="DUF2789"/>
</dbReference>
<proteinExistence type="predicted"/>
<keyword evidence="2" id="KW-1185">Reference proteome</keyword>